<protein>
    <submittedName>
        <fullName evidence="2">Uncharacterized protein</fullName>
    </submittedName>
</protein>
<name>A0A0K6S6X9_9ALVE</name>
<feature type="compositionally biased region" description="Basic and acidic residues" evidence="1">
    <location>
        <begin position="104"/>
        <end position="123"/>
    </location>
</feature>
<reference evidence="2" key="1">
    <citation type="submission" date="2014-11" db="EMBL/GenBank/DDBJ databases">
        <title>Molecular phylogeny of cliff fern family Woodsiaceae with morphological implications.</title>
        <authorList>
            <person name="Shao Y.-Z."/>
            <person name="Wei R."/>
            <person name="Zhang X.-C."/>
        </authorList>
    </citation>
    <scope>NUCLEOTIDE SEQUENCE</scope>
</reference>
<evidence type="ECO:0000313" key="2">
    <source>
        <dbReference type="EMBL" id="CUC09278.1"/>
    </source>
</evidence>
<dbReference type="EMBL" id="CDMZ01000477">
    <property type="protein sequence ID" value="CUC09278.1"/>
    <property type="molecule type" value="Genomic_DNA"/>
</dbReference>
<feature type="region of interest" description="Disordered" evidence="1">
    <location>
        <begin position="97"/>
        <end position="171"/>
    </location>
</feature>
<accession>A0A0K6S6X9</accession>
<sequence>MYFAERGPTTSSSTLKSVQNKLQNVSKKADALIDADEIQAVEAYVHRANGSIAGNDGLFHQRGKHDVNIRQPEGDVFEVDYLLVGWSKRLACVLWKEKDEEEEEKGKEEEGKGSFLEKIEGGDGLRTQSGIDVKAEGHCQEEEDEEEEEEEEEEEKEKEEEEEEEEEEKED</sequence>
<evidence type="ECO:0000256" key="1">
    <source>
        <dbReference type="SAM" id="MobiDB-lite"/>
    </source>
</evidence>
<proteinExistence type="predicted"/>
<feature type="compositionally biased region" description="Acidic residues" evidence="1">
    <location>
        <begin position="141"/>
        <end position="171"/>
    </location>
</feature>
<gene>
    <name evidence="2" type="ORF">Cvel_17732.t2.CR2</name>
</gene>
<dbReference type="VEuPathDB" id="CryptoDB:Cvel_17732"/>
<organism evidence="2">
    <name type="scientific">Chromera velia CCMP2878</name>
    <dbReference type="NCBI Taxonomy" id="1169474"/>
    <lineage>
        <taxon>Eukaryota</taxon>
        <taxon>Sar</taxon>
        <taxon>Alveolata</taxon>
        <taxon>Colpodellida</taxon>
        <taxon>Chromeraceae</taxon>
        <taxon>Chromera</taxon>
    </lineage>
</organism>
<dbReference type="AlphaFoldDB" id="A0A0K6S6X9"/>